<dbReference type="EMBL" id="FRAC01000033">
    <property type="protein sequence ID" value="SHL43861.1"/>
    <property type="molecule type" value="Genomic_DNA"/>
</dbReference>
<accession>A0A1M7AM66</accession>
<sequence>MYKKFLTLSVILVCCIFTISCTKKTSLSEKQSYRATDTTGSIMTLANTPAAIPLEAAATPIKTVSTPFKAVSTPFKAVLTPLKAGAIPLKTVPTSKTVKQTAILKDINVVYMKDSKKGWALRLNGSLITTNNAWSSYKEIHKFTAHYDDAESMPSITYVNNTLYVFGFFSQASGIDVYKSKDDGSTWSKGHIKSANIKDARGGELYSSFVNNKVGYLLYCGGPAAGLMEKYLFKTTDGGKTYKEIDDVSYIQGYPTGMAFNKAGTGFITSTYHGADNSYLYRLTNTAKTWKNLIVRQPKDLNYRYIEGYPPYFIGKKGIMILKYATDNDPVYVIFQSSDNGKTWTPEDRIPLQGSLASYSFSNRNTLYIIDVTGRMLKVVKNNDKWALSSVTTKFNR</sequence>
<dbReference type="STRING" id="1121322.SAMN02745136_04898"/>
<dbReference type="AlphaFoldDB" id="A0A1M7AM66"/>
<dbReference type="RefSeq" id="WP_073279822.1">
    <property type="nucleotide sequence ID" value="NZ_FRAC01000033.1"/>
</dbReference>
<dbReference type="OrthoDB" id="501835at2"/>
<name>A0A1M7AM66_9FIRM</name>
<dbReference type="SUPFAM" id="SSF110296">
    <property type="entry name" value="Oligoxyloglucan reducing end-specific cellobiohydrolase"/>
    <property type="match status" value="1"/>
</dbReference>
<gene>
    <name evidence="1" type="ORF">SAMN02745136_04898</name>
</gene>
<evidence type="ECO:0000313" key="2">
    <source>
        <dbReference type="Proteomes" id="UP000184386"/>
    </source>
</evidence>
<dbReference type="Proteomes" id="UP000184386">
    <property type="component" value="Unassembled WGS sequence"/>
</dbReference>
<reference evidence="1 2" key="1">
    <citation type="submission" date="2016-11" db="EMBL/GenBank/DDBJ databases">
        <authorList>
            <person name="Jaros S."/>
            <person name="Januszkiewicz K."/>
            <person name="Wedrychowicz H."/>
        </authorList>
    </citation>
    <scope>NUCLEOTIDE SEQUENCE [LARGE SCALE GENOMIC DNA]</scope>
    <source>
        <strain evidence="1 2">DSM 15929</strain>
    </source>
</reference>
<evidence type="ECO:0000313" key="1">
    <source>
        <dbReference type="EMBL" id="SHL43861.1"/>
    </source>
</evidence>
<evidence type="ECO:0008006" key="3">
    <source>
        <dbReference type="Google" id="ProtNLM"/>
    </source>
</evidence>
<dbReference type="Gene3D" id="2.130.10.10">
    <property type="entry name" value="YVTN repeat-like/Quinoprotein amine dehydrogenase"/>
    <property type="match status" value="1"/>
</dbReference>
<organism evidence="1 2">
    <name type="scientific">Anaerocolumna jejuensis DSM 15929</name>
    <dbReference type="NCBI Taxonomy" id="1121322"/>
    <lineage>
        <taxon>Bacteria</taxon>
        <taxon>Bacillati</taxon>
        <taxon>Bacillota</taxon>
        <taxon>Clostridia</taxon>
        <taxon>Lachnospirales</taxon>
        <taxon>Lachnospiraceae</taxon>
        <taxon>Anaerocolumna</taxon>
    </lineage>
</organism>
<protein>
    <recommendedName>
        <fullName evidence="3">BNR repeat-like domain-containing protein</fullName>
    </recommendedName>
</protein>
<dbReference type="InterPro" id="IPR015943">
    <property type="entry name" value="WD40/YVTN_repeat-like_dom_sf"/>
</dbReference>
<dbReference type="PROSITE" id="PS51257">
    <property type="entry name" value="PROKAR_LIPOPROTEIN"/>
    <property type="match status" value="1"/>
</dbReference>
<keyword evidence="2" id="KW-1185">Reference proteome</keyword>
<dbReference type="CDD" id="cd15482">
    <property type="entry name" value="Sialidase_non-viral"/>
    <property type="match status" value="1"/>
</dbReference>
<proteinExistence type="predicted"/>